<dbReference type="PROSITE" id="PS00705">
    <property type="entry name" value="PROK_CO2_ANHYDRASE_2"/>
    <property type="match status" value="1"/>
</dbReference>
<keyword evidence="11" id="KW-1185">Reference proteome</keyword>
<evidence type="ECO:0000256" key="7">
    <source>
        <dbReference type="ARBA" id="ARBA00048348"/>
    </source>
</evidence>
<dbReference type="GO" id="GO:0004089">
    <property type="term" value="F:carbonate dehydratase activity"/>
    <property type="evidence" value="ECO:0007669"/>
    <property type="project" value="UniProtKB-UniRule"/>
</dbReference>
<dbReference type="GO" id="GO:0015976">
    <property type="term" value="P:carbon utilization"/>
    <property type="evidence" value="ECO:0007669"/>
    <property type="project" value="InterPro"/>
</dbReference>
<evidence type="ECO:0000256" key="5">
    <source>
        <dbReference type="ARBA" id="ARBA00023239"/>
    </source>
</evidence>
<evidence type="ECO:0000256" key="6">
    <source>
        <dbReference type="ARBA" id="ARBA00024993"/>
    </source>
</evidence>
<evidence type="ECO:0000256" key="4">
    <source>
        <dbReference type="ARBA" id="ARBA00022833"/>
    </source>
</evidence>
<keyword evidence="5 9" id="KW-0456">Lyase</keyword>
<dbReference type="AlphaFoldDB" id="A0A1Q4VF86"/>
<organism evidence="10 11">
    <name type="scientific">Streptomyces uncialis</name>
    <dbReference type="NCBI Taxonomy" id="1048205"/>
    <lineage>
        <taxon>Bacteria</taxon>
        <taxon>Bacillati</taxon>
        <taxon>Actinomycetota</taxon>
        <taxon>Actinomycetes</taxon>
        <taxon>Kitasatosporales</taxon>
        <taxon>Streptomycetaceae</taxon>
        <taxon>Streptomyces</taxon>
    </lineage>
</organism>
<comment type="similarity">
    <text evidence="1 9">Belongs to the beta-class carbonic anhydrase family.</text>
</comment>
<dbReference type="Gene3D" id="3.40.1050.10">
    <property type="entry name" value="Carbonic anhydrase"/>
    <property type="match status" value="1"/>
</dbReference>
<evidence type="ECO:0000256" key="1">
    <source>
        <dbReference type="ARBA" id="ARBA00006217"/>
    </source>
</evidence>
<evidence type="ECO:0000313" key="10">
    <source>
        <dbReference type="EMBL" id="OKH96482.1"/>
    </source>
</evidence>
<evidence type="ECO:0000256" key="8">
    <source>
        <dbReference type="PIRSR" id="PIRSR601765-1"/>
    </source>
</evidence>
<comment type="cofactor">
    <cofactor evidence="8">
        <name>Zn(2+)</name>
        <dbReference type="ChEBI" id="CHEBI:29105"/>
    </cofactor>
    <text evidence="8">Binds 1 zinc ion per subunit.</text>
</comment>
<proteinExistence type="inferred from homology"/>
<dbReference type="SMART" id="SM00947">
    <property type="entry name" value="Pro_CA"/>
    <property type="match status" value="1"/>
</dbReference>
<accession>A0A1Q4VF86</accession>
<evidence type="ECO:0000313" key="11">
    <source>
        <dbReference type="Proteomes" id="UP000186455"/>
    </source>
</evidence>
<evidence type="ECO:0000256" key="2">
    <source>
        <dbReference type="ARBA" id="ARBA00012925"/>
    </source>
</evidence>
<dbReference type="STRING" id="1048205.AB852_07920"/>
<feature type="binding site" evidence="8">
    <location>
        <position position="40"/>
    </location>
    <ligand>
        <name>Zn(2+)</name>
        <dbReference type="ChEBI" id="CHEBI:29105"/>
    </ligand>
</feature>
<comment type="catalytic activity">
    <reaction evidence="7 9">
        <text>hydrogencarbonate + H(+) = CO2 + H2O</text>
        <dbReference type="Rhea" id="RHEA:10748"/>
        <dbReference type="ChEBI" id="CHEBI:15377"/>
        <dbReference type="ChEBI" id="CHEBI:15378"/>
        <dbReference type="ChEBI" id="CHEBI:16526"/>
        <dbReference type="ChEBI" id="CHEBI:17544"/>
        <dbReference type="EC" id="4.2.1.1"/>
    </reaction>
</comment>
<comment type="function">
    <text evidence="6">Catalyzes the reversible hydration of carbon dioxide to form bicarbonate.</text>
</comment>
<keyword evidence="3 8" id="KW-0479">Metal-binding</keyword>
<comment type="caution">
    <text evidence="10">The sequence shown here is derived from an EMBL/GenBank/DDBJ whole genome shotgun (WGS) entry which is preliminary data.</text>
</comment>
<protein>
    <recommendedName>
        <fullName evidence="2 9">Carbonic anhydrase</fullName>
        <ecNumber evidence="2 9">4.2.1.1</ecNumber>
    </recommendedName>
    <alternativeName>
        <fullName evidence="9">Carbonate dehydratase</fullName>
    </alternativeName>
</protein>
<gene>
    <name evidence="10" type="ORF">AB852_07920</name>
</gene>
<keyword evidence="4 8" id="KW-0862">Zinc</keyword>
<dbReference type="SUPFAM" id="SSF53056">
    <property type="entry name" value="beta-carbonic anhydrase, cab"/>
    <property type="match status" value="1"/>
</dbReference>
<dbReference type="InterPro" id="IPR001765">
    <property type="entry name" value="Carbonic_anhydrase"/>
</dbReference>
<comment type="function">
    <text evidence="9">Reversible hydration of carbon dioxide.</text>
</comment>
<dbReference type="PROSITE" id="PS00704">
    <property type="entry name" value="PROK_CO2_ANHYDRASE_1"/>
    <property type="match status" value="1"/>
</dbReference>
<dbReference type="RefSeq" id="WP_073784924.1">
    <property type="nucleotide sequence ID" value="NZ_CP108638.1"/>
</dbReference>
<dbReference type="PANTHER" id="PTHR11002:SF76">
    <property type="entry name" value="CARBONIC ANHYDRASE"/>
    <property type="match status" value="1"/>
</dbReference>
<dbReference type="GeneID" id="96792266"/>
<evidence type="ECO:0000256" key="3">
    <source>
        <dbReference type="ARBA" id="ARBA00022723"/>
    </source>
</evidence>
<evidence type="ECO:0000256" key="9">
    <source>
        <dbReference type="RuleBase" id="RU003956"/>
    </source>
</evidence>
<reference evidence="10 11" key="1">
    <citation type="submission" date="2015-06" db="EMBL/GenBank/DDBJ databases">
        <title>Cloning and characterization of the uncialamcin biosynthetic gene cluster.</title>
        <authorList>
            <person name="Yan X."/>
            <person name="Huang T."/>
            <person name="Ge H."/>
            <person name="Shen B."/>
        </authorList>
    </citation>
    <scope>NUCLEOTIDE SEQUENCE [LARGE SCALE GENOMIC DNA]</scope>
    <source>
        <strain evidence="10 11">DCA2648</strain>
    </source>
</reference>
<dbReference type="PANTHER" id="PTHR11002">
    <property type="entry name" value="CARBONIC ANHYDRASE"/>
    <property type="match status" value="1"/>
</dbReference>
<name>A0A1Q4VF86_9ACTN</name>
<dbReference type="Proteomes" id="UP000186455">
    <property type="component" value="Unassembled WGS sequence"/>
</dbReference>
<dbReference type="InterPro" id="IPR015892">
    <property type="entry name" value="Carbonic_anhydrase_CS"/>
</dbReference>
<dbReference type="EMBL" id="LFBV01000001">
    <property type="protein sequence ID" value="OKH96482.1"/>
    <property type="molecule type" value="Genomic_DNA"/>
</dbReference>
<dbReference type="GO" id="GO:0008270">
    <property type="term" value="F:zinc ion binding"/>
    <property type="evidence" value="ECO:0007669"/>
    <property type="project" value="UniProtKB-UniRule"/>
</dbReference>
<feature type="binding site" evidence="8">
    <location>
        <position position="98"/>
    </location>
    <ligand>
        <name>Zn(2+)</name>
        <dbReference type="ChEBI" id="CHEBI:29105"/>
    </ligand>
</feature>
<dbReference type="EC" id="4.2.1.1" evidence="2 9"/>
<feature type="binding site" evidence="8">
    <location>
        <position position="101"/>
    </location>
    <ligand>
        <name>Zn(2+)</name>
        <dbReference type="ChEBI" id="CHEBI:29105"/>
    </ligand>
</feature>
<feature type="binding site" evidence="8">
    <location>
        <position position="38"/>
    </location>
    <ligand>
        <name>Zn(2+)</name>
        <dbReference type="ChEBI" id="CHEBI:29105"/>
    </ligand>
</feature>
<dbReference type="InterPro" id="IPR036874">
    <property type="entry name" value="Carbonic_anhydrase_sf"/>
</dbReference>
<sequence>MKKLLDNARTFQQRMAPESETYQQFAAGQSPGTLFITCSDSRIVPSLIMGSAPGEVFELRNAGNIIPPYRPGRQSGEAATLQYAVDVLRVQDIVVCGHSHCGAIAAVAKEQDLTALPSVAEWVSFARPGLAPILGTPPEDLTLTNFVQAHVVAQLETLRGYPEVHAAIADGRVQLHGWFYRVDTAQVFELDENDGAFHCH</sequence>
<dbReference type="Pfam" id="PF00484">
    <property type="entry name" value="Pro_CA"/>
    <property type="match status" value="1"/>
</dbReference>